<proteinExistence type="predicted"/>
<evidence type="ECO:0000313" key="2">
    <source>
        <dbReference type="Proteomes" id="UP000199220"/>
    </source>
</evidence>
<gene>
    <name evidence="1" type="ORF">SAMN04488554_1286</name>
</gene>
<dbReference type="OrthoDB" id="8774933at2"/>
<name>A0A1H5FBQ8_9MICO</name>
<dbReference type="EMBL" id="FNTX01000001">
    <property type="protein sequence ID" value="SEE00558.1"/>
    <property type="molecule type" value="Genomic_DNA"/>
</dbReference>
<reference evidence="2" key="1">
    <citation type="submission" date="2016-10" db="EMBL/GenBank/DDBJ databases">
        <authorList>
            <person name="Varghese N."/>
            <person name="Submissions S."/>
        </authorList>
    </citation>
    <scope>NUCLEOTIDE SEQUENCE [LARGE SCALE GENOMIC DNA]</scope>
    <source>
        <strain evidence="2">DSM 21368</strain>
    </source>
</reference>
<dbReference type="AlphaFoldDB" id="A0A1H5FBQ8"/>
<dbReference type="Proteomes" id="UP000199220">
    <property type="component" value="Unassembled WGS sequence"/>
</dbReference>
<accession>A0A1H5FBQ8</accession>
<sequence>MNEPPSDGEDEIVDSTPEVILDVVEKTLERPFSDDGDEWRIDGIDGQSLRMAHAIPLGATSDQAALAALTMPLAEAADRRWGPRRDFGCSPYPSELLESDGYDPRAVPARLVQAVGAERALWWRTGAFAILLVDTSATAPAGADGAAALIVLPLPCLDGPPADLVRWRQLQQSGGAAPWPTGFRMLDRGEDPKALGGDVLVGADDVEAMIRREAILQVADMIDWVAEQDGRAFGYWLGPGRTLRDEAPIVTFAADRGFDVIPGRTLSQALCAWYAKETSPDAGYARLALACRDLGVAVPAGRPGPPAQAEGLTPHDLLEKGEAALGTEDVWKRAAATPLLADLLSRERARVLHAVWEIVATRDPAVLEPLATSLSAIDRAASRLDLGGALHANASSLEHALQRLRLFRDGTCLCVAYTLRLPFYDPAKEAGRGHIRIEGEVPRKDWVPDRICACTACGRRFEVEQGEYHYTWWKWVPLSESEETAALEELHRVILREGLPTPLIRDREGRLLNRDWVRYQNVDMVVLHWTENGWEVYLQGERGTAYEATRRSVATMADGVTQVLQELRFLARLGT</sequence>
<dbReference type="RefSeq" id="WP_089772179.1">
    <property type="nucleotide sequence ID" value="NZ_FNTX01000001.1"/>
</dbReference>
<evidence type="ECO:0000313" key="1">
    <source>
        <dbReference type="EMBL" id="SEE00558.1"/>
    </source>
</evidence>
<keyword evidence="2" id="KW-1185">Reference proteome</keyword>
<organism evidence="1 2">
    <name type="scientific">Ruania alba</name>
    <dbReference type="NCBI Taxonomy" id="648782"/>
    <lineage>
        <taxon>Bacteria</taxon>
        <taxon>Bacillati</taxon>
        <taxon>Actinomycetota</taxon>
        <taxon>Actinomycetes</taxon>
        <taxon>Micrococcales</taxon>
        <taxon>Ruaniaceae</taxon>
        <taxon>Ruania</taxon>
    </lineage>
</organism>
<protein>
    <submittedName>
        <fullName evidence="1">Uncharacterized protein</fullName>
    </submittedName>
</protein>